<evidence type="ECO:0000313" key="4">
    <source>
        <dbReference type="Proteomes" id="UP000241890"/>
    </source>
</evidence>
<keyword evidence="4" id="KW-1185">Reference proteome</keyword>
<protein>
    <submittedName>
        <fullName evidence="3">Immediate early response 3-interacting protein 1</fullName>
    </submittedName>
</protein>
<reference evidence="3 4" key="1">
    <citation type="submission" date="2017-12" db="EMBL/GenBank/DDBJ databases">
        <title>Sequencing, de novo assembly and annotation of complete genome of a new Thraustochytrid species, strain FCC1311.</title>
        <authorList>
            <person name="Sedici K."/>
            <person name="Godart F."/>
            <person name="Aiese Cigliano R."/>
            <person name="Sanseverino W."/>
            <person name="Barakat M."/>
            <person name="Ortet P."/>
            <person name="Marechal E."/>
            <person name="Cagnac O."/>
            <person name="Amato A."/>
        </authorList>
    </citation>
    <scope>NUCLEOTIDE SEQUENCE [LARGE SCALE GENOMIC DNA]</scope>
</reference>
<feature type="transmembrane region" description="Helical" evidence="1">
    <location>
        <begin position="84"/>
        <end position="102"/>
    </location>
</feature>
<gene>
    <name evidence="3" type="ORF">FCC1311_007512</name>
</gene>
<organism evidence="3 4">
    <name type="scientific">Hondaea fermentalgiana</name>
    <dbReference type="NCBI Taxonomy" id="2315210"/>
    <lineage>
        <taxon>Eukaryota</taxon>
        <taxon>Sar</taxon>
        <taxon>Stramenopiles</taxon>
        <taxon>Bigyra</taxon>
        <taxon>Labyrinthulomycetes</taxon>
        <taxon>Thraustochytrida</taxon>
        <taxon>Thraustochytriidae</taxon>
        <taxon>Hondaea</taxon>
    </lineage>
</organism>
<dbReference type="EMBL" id="BEYU01000006">
    <property type="protein sequence ID" value="GBG24532.1"/>
    <property type="molecule type" value="Genomic_DNA"/>
</dbReference>
<dbReference type="Proteomes" id="UP000241890">
    <property type="component" value="Unassembled WGS sequence"/>
</dbReference>
<accession>A0A2R5G0I9</accession>
<evidence type="ECO:0000256" key="2">
    <source>
        <dbReference type="SAM" id="SignalP"/>
    </source>
</evidence>
<keyword evidence="1" id="KW-0812">Transmembrane</keyword>
<proteinExistence type="predicted"/>
<dbReference type="InParanoid" id="A0A2R5G0I9"/>
<dbReference type="InterPro" id="IPR013880">
    <property type="entry name" value="Yos1"/>
</dbReference>
<comment type="caution">
    <text evidence="3">The sequence shown here is derived from an EMBL/GenBank/DDBJ whole genome shotgun (WGS) entry which is preliminary data.</text>
</comment>
<evidence type="ECO:0000313" key="3">
    <source>
        <dbReference type="EMBL" id="GBG24532.1"/>
    </source>
</evidence>
<keyword evidence="1" id="KW-0472">Membrane</keyword>
<name>A0A2R5G0I9_9STRA</name>
<sequence length="112" mass="12402">MGLSIWNIFVAGLLCVNALAVLHEDRFLAKYGLNVVDHQASEQDLEHVKCLAVSDLQKFYQKGATPYLRGEADPTYLRKGSDKAVTAFGLGLGGFGVIMVFYNQYRMITGQK</sequence>
<feature type="chain" id="PRO_5015358186" evidence="2">
    <location>
        <begin position="19"/>
        <end position="112"/>
    </location>
</feature>
<dbReference type="Pfam" id="PF08571">
    <property type="entry name" value="Yos1"/>
    <property type="match status" value="1"/>
</dbReference>
<dbReference type="OrthoDB" id="15356at2759"/>
<evidence type="ECO:0000256" key="1">
    <source>
        <dbReference type="SAM" id="Phobius"/>
    </source>
</evidence>
<keyword evidence="2" id="KW-0732">Signal</keyword>
<keyword evidence="1" id="KW-1133">Transmembrane helix</keyword>
<dbReference type="AlphaFoldDB" id="A0A2R5G0I9"/>
<feature type="signal peptide" evidence="2">
    <location>
        <begin position="1"/>
        <end position="18"/>
    </location>
</feature>